<name>A0AAW1KC13_SAPOF</name>
<feature type="domain" description="RDRP helical" evidence="10">
    <location>
        <begin position="142"/>
        <end position="210"/>
    </location>
</feature>
<reference evidence="12" key="1">
    <citation type="submission" date="2024-03" db="EMBL/GenBank/DDBJ databases">
        <title>WGS assembly of Saponaria officinalis var. Norfolk2.</title>
        <authorList>
            <person name="Jenkins J."/>
            <person name="Shu S."/>
            <person name="Grimwood J."/>
            <person name="Barry K."/>
            <person name="Goodstein D."/>
            <person name="Schmutz J."/>
            <person name="Leebens-Mack J."/>
            <person name="Osbourn A."/>
        </authorList>
    </citation>
    <scope>NUCLEOTIDE SEQUENCE [LARGE SCALE GENOMIC DNA]</scope>
    <source>
        <strain evidence="12">JIC</strain>
    </source>
</reference>
<evidence type="ECO:0000259" key="9">
    <source>
        <dbReference type="Pfam" id="PF05183"/>
    </source>
</evidence>
<evidence type="ECO:0000256" key="4">
    <source>
        <dbReference type="ARBA" id="ARBA00022695"/>
    </source>
</evidence>
<dbReference type="EC" id="2.7.7.48" evidence="8"/>
<evidence type="ECO:0000259" key="11">
    <source>
        <dbReference type="Pfam" id="PF26253"/>
    </source>
</evidence>
<keyword evidence="6 8" id="KW-0943">RNA-mediated gene silencing</keyword>
<dbReference type="GO" id="GO:0003723">
    <property type="term" value="F:RNA binding"/>
    <property type="evidence" value="ECO:0007669"/>
    <property type="project" value="UniProtKB-KW"/>
</dbReference>
<dbReference type="GO" id="GO:0030422">
    <property type="term" value="P:siRNA processing"/>
    <property type="evidence" value="ECO:0007669"/>
    <property type="project" value="TreeGrafter"/>
</dbReference>
<dbReference type="PANTHER" id="PTHR23079">
    <property type="entry name" value="RNA-DEPENDENT RNA POLYMERASE"/>
    <property type="match status" value="1"/>
</dbReference>
<dbReference type="EMBL" id="JBDFQZ010000006">
    <property type="protein sequence ID" value="KAK9715406.1"/>
    <property type="molecule type" value="Genomic_DNA"/>
</dbReference>
<dbReference type="Pfam" id="PF26252">
    <property type="entry name" value="RdRP_helical"/>
    <property type="match status" value="1"/>
</dbReference>
<evidence type="ECO:0000256" key="5">
    <source>
        <dbReference type="ARBA" id="ARBA00022884"/>
    </source>
</evidence>
<comment type="caution">
    <text evidence="12">The sequence shown here is derived from an EMBL/GenBank/DDBJ whole genome shotgun (WGS) entry which is preliminary data.</text>
</comment>
<evidence type="ECO:0000256" key="8">
    <source>
        <dbReference type="RuleBase" id="RU363098"/>
    </source>
</evidence>
<dbReference type="InterPro" id="IPR058751">
    <property type="entry name" value="RDRP_helical"/>
</dbReference>
<evidence type="ECO:0000313" key="13">
    <source>
        <dbReference type="Proteomes" id="UP001443914"/>
    </source>
</evidence>
<comment type="catalytic activity">
    <reaction evidence="7 8">
        <text>RNA(n) + a ribonucleoside 5'-triphosphate = RNA(n+1) + diphosphate</text>
        <dbReference type="Rhea" id="RHEA:21248"/>
        <dbReference type="Rhea" id="RHEA-COMP:14527"/>
        <dbReference type="Rhea" id="RHEA-COMP:17342"/>
        <dbReference type="ChEBI" id="CHEBI:33019"/>
        <dbReference type="ChEBI" id="CHEBI:61557"/>
        <dbReference type="ChEBI" id="CHEBI:140395"/>
        <dbReference type="EC" id="2.7.7.48"/>
    </reaction>
</comment>
<evidence type="ECO:0000256" key="1">
    <source>
        <dbReference type="ARBA" id="ARBA00005762"/>
    </source>
</evidence>
<dbReference type="Pfam" id="PF05183">
    <property type="entry name" value="RdRP"/>
    <property type="match status" value="1"/>
</dbReference>
<keyword evidence="3 8" id="KW-0808">Transferase</keyword>
<feature type="domain" description="RDRP C-terminal head" evidence="11">
    <location>
        <begin position="918"/>
        <end position="1005"/>
    </location>
</feature>
<sequence>MSVDHSLECSIPKSVETLIKLICEEQSQPFPEIHAIRELASLGEVVAINLLNQIRRTKISKSFTGFILYKANDYRNNNNNNINCNLNGGFSISPQKFSSVSTQFSRFSLCSSSQGSNSECSSGISTLFGIEDGRAGSRKSSPHFLALEGFEFRRLFLILSYIGRNKLDDVASVEEIRCWRAQGEHLSMGAYENLIWNQLGHKFIGQHDRIKYCDWDPRRKTYYYHCHVYSDGSYAFKGPYLNTTTTLLQRVLKDENVLMVKFAEDKPLTNGPSEVSYPNFCNVAEEGIFLGPRRYRFFVFKDGGKEQTKKDPTSSCVKCYFVNMESFSQFFKENPDSPEKISVHAARCTFMHAHTVASLSAYMARFSLILSKTIKLDVDLDDSVCIEDIDDIACKNEDGSLVYGEDGKLQILTDGTGYISEDLARLCPTNCFKGTFANNAYFEKYHDAIKLLDESAELSLVKCRQSDPPLLIQFRMFYNGRAVKGTVLVNKQLPKKTIQIRPSMVKVKIDPELIGASTVNSFEIVTTSNRPKKPHFSRFLIALLHFGGVPRQFFTDILEEAIADAGNLLSNMRGALRVALIYGDMDDDFMIAKMLLSGVPLEEPYIQLRLHVLANEEKKSLKEGRLPIDDSFYLMGTADPVGCLEENEVCVIHDNGQISGNVLVYRNPGIHFGDIRVLKATHQKALEDIVGNSKYGIFFSTKGRRSMGDQMAGGDYDGDMYWVSRNPELLRYFKPSEPWTSTCSLSNANVKKPGDYSDDKLEHELFSLFLDTRFQPSKSTGAAADSWLSYMDRMLTLGHECVEERSEVTKKMLELVNIYYDALDAPKKGVKVNVPKRLVPEKFPHYMGRGEGRSYRSKSVLGEIFDRADALKLTNPSIKVWKLPNFEVEIPESRLKYWVDHYNTYRAEMGKACSFDGESKNEAAGDVILKYKQILYGDDNLDKSSRPWDEVRLDALALYRVTYNYAIQTGNVKYCGFAWKVAGSALLKVFIDEQNEKSLTCSLSVLRQMFV</sequence>
<dbReference type="InterPro" id="IPR058752">
    <property type="entry name" value="RDRP_C_head"/>
</dbReference>
<evidence type="ECO:0000256" key="7">
    <source>
        <dbReference type="ARBA" id="ARBA00048744"/>
    </source>
</evidence>
<dbReference type="InterPro" id="IPR057596">
    <property type="entry name" value="RDRP_core"/>
</dbReference>
<evidence type="ECO:0000313" key="12">
    <source>
        <dbReference type="EMBL" id="KAK9715406.1"/>
    </source>
</evidence>
<dbReference type="PANTHER" id="PTHR23079:SF55">
    <property type="entry name" value="RNA-DIRECTED RNA POLYMERASE"/>
    <property type="match status" value="1"/>
</dbReference>
<comment type="function">
    <text evidence="8">Probably involved in the RNA silencing pathway and required for the generation of small interfering RNAs (siRNAs).</text>
</comment>
<dbReference type="InterPro" id="IPR007855">
    <property type="entry name" value="RDRP"/>
</dbReference>
<keyword evidence="4 8" id="KW-0548">Nucleotidyltransferase</keyword>
<comment type="similarity">
    <text evidence="1 8">Belongs to the RdRP family.</text>
</comment>
<proteinExistence type="inferred from homology"/>
<keyword evidence="13" id="KW-1185">Reference proteome</keyword>
<evidence type="ECO:0000256" key="3">
    <source>
        <dbReference type="ARBA" id="ARBA00022679"/>
    </source>
</evidence>
<keyword evidence="2 8" id="KW-0696">RNA-directed RNA polymerase</keyword>
<evidence type="ECO:0000256" key="2">
    <source>
        <dbReference type="ARBA" id="ARBA00022484"/>
    </source>
</evidence>
<keyword evidence="5 8" id="KW-0694">RNA-binding</keyword>
<dbReference type="GO" id="GO:0003968">
    <property type="term" value="F:RNA-directed RNA polymerase activity"/>
    <property type="evidence" value="ECO:0007669"/>
    <property type="project" value="UniProtKB-KW"/>
</dbReference>
<organism evidence="12 13">
    <name type="scientific">Saponaria officinalis</name>
    <name type="common">Common soapwort</name>
    <name type="synonym">Lychnis saponaria</name>
    <dbReference type="NCBI Taxonomy" id="3572"/>
    <lineage>
        <taxon>Eukaryota</taxon>
        <taxon>Viridiplantae</taxon>
        <taxon>Streptophyta</taxon>
        <taxon>Embryophyta</taxon>
        <taxon>Tracheophyta</taxon>
        <taxon>Spermatophyta</taxon>
        <taxon>Magnoliopsida</taxon>
        <taxon>eudicotyledons</taxon>
        <taxon>Gunneridae</taxon>
        <taxon>Pentapetalae</taxon>
        <taxon>Caryophyllales</taxon>
        <taxon>Caryophyllaceae</taxon>
        <taxon>Caryophylleae</taxon>
        <taxon>Saponaria</taxon>
    </lineage>
</organism>
<feature type="domain" description="RDRP core" evidence="9">
    <location>
        <begin position="234"/>
        <end position="867"/>
    </location>
</feature>
<evidence type="ECO:0000256" key="6">
    <source>
        <dbReference type="ARBA" id="ARBA00023158"/>
    </source>
</evidence>
<accession>A0AAW1KC13</accession>
<dbReference type="AlphaFoldDB" id="A0AAW1KC13"/>
<protein>
    <recommendedName>
        <fullName evidence="8">RNA-dependent RNA polymerase</fullName>
        <ecNumber evidence="8">2.7.7.48</ecNumber>
    </recommendedName>
</protein>
<dbReference type="Proteomes" id="UP001443914">
    <property type="component" value="Unassembled WGS sequence"/>
</dbReference>
<gene>
    <name evidence="12" type="ORF">RND81_06G162700</name>
</gene>
<dbReference type="GO" id="GO:0031380">
    <property type="term" value="C:nuclear RNA-directed RNA polymerase complex"/>
    <property type="evidence" value="ECO:0007669"/>
    <property type="project" value="TreeGrafter"/>
</dbReference>
<evidence type="ECO:0000259" key="10">
    <source>
        <dbReference type="Pfam" id="PF26252"/>
    </source>
</evidence>
<dbReference type="Pfam" id="PF26253">
    <property type="entry name" value="RdRP_head"/>
    <property type="match status" value="1"/>
</dbReference>